<feature type="domain" description="RING-type" evidence="11">
    <location>
        <begin position="22"/>
        <end position="62"/>
    </location>
</feature>
<feature type="compositionally biased region" description="Basic and acidic residues" evidence="10">
    <location>
        <begin position="673"/>
        <end position="685"/>
    </location>
</feature>
<keyword evidence="3" id="KW-0677">Repeat</keyword>
<feature type="compositionally biased region" description="Low complexity" evidence="10">
    <location>
        <begin position="301"/>
        <end position="314"/>
    </location>
</feature>
<feature type="region of interest" description="Disordered" evidence="10">
    <location>
        <begin position="386"/>
        <end position="437"/>
    </location>
</feature>
<evidence type="ECO:0000256" key="4">
    <source>
        <dbReference type="ARBA" id="ARBA00022763"/>
    </source>
</evidence>
<keyword evidence="6" id="KW-0862">Zinc</keyword>
<sequence>MAEDRLNDMNAVLQSMQKALGCNICLDLLDKPLTTKCGHSFCAYCIDQCFTKGQRGVQCPLCLSQVTRRSLGKNEKITSLVIAVREIISSIKKDCCFEITPSKYRPRPRPALEVSPEDNDSENEENDEPRRGTRKRGIPNHYQPQLEMPRPRRGPKHKVLSIQGGQELQLHTSYNSNNSIAAGKKTGSSRESYAYKYEENLDENSAYVDYVSQEHDYYSPSKRQEPVEVTGIIANKGKGKQTENKGKQRKVVESRAKAKQRETVEDESQEHLSEKLGREAPNKKVEKWLNQSREIGFRIGESQSQSQSVPSEGSEASDEEIKESFQNSKVKIKGVGKVQNPGPSILNLVKKNQKQVIYSNGAASSSNGDMKNQSIRKFLKAKLEDFSDSKNEDTNIKEESMSSEDTCMFKPSQKAPLKEKEQSKRGRGGKVRGGAALGRTRARGNIRTSVASQRSMNAQADHARIKEVIVDTSTPKAKHLKCPKNDIDISVIDPNIIEENIGTSGMVQNNEDLDMYLSISDSCLNRSDKVSGDSKIQSKKRSLKHGNSDDDDNDEDYEPSRKSVKTKRIGEKIEEQCTNVCNQPKSRLRNRVTKSKEDAEAISYALEELDKYHINDKIDNKRHEKRKAKNISMTDQTINSTNQNRSEILSKSLDHHMPPPKNVPVKGRNVKNNIEKDTNASESSRDSSWAIKRAFGSLASEVCNTPNDVDSVVESSGLLKTTGSKGNVRFSAQTRLMEPRKVEARAVNIKDTKSPGWSHIVGAKKDLKNRHNILNIT</sequence>
<dbReference type="InterPro" id="IPR017907">
    <property type="entry name" value="Znf_RING_CS"/>
</dbReference>
<evidence type="ECO:0000256" key="5">
    <source>
        <dbReference type="ARBA" id="ARBA00022771"/>
    </source>
</evidence>
<feature type="region of interest" description="Disordered" evidence="10">
    <location>
        <begin position="653"/>
        <end position="687"/>
    </location>
</feature>
<dbReference type="AlphaFoldDB" id="A0AAV2S8K3"/>
<evidence type="ECO:0000256" key="1">
    <source>
        <dbReference type="ARBA" id="ARBA00004123"/>
    </source>
</evidence>
<evidence type="ECO:0000256" key="7">
    <source>
        <dbReference type="ARBA" id="ARBA00023204"/>
    </source>
</evidence>
<dbReference type="GO" id="GO:0045944">
    <property type="term" value="P:positive regulation of transcription by RNA polymerase II"/>
    <property type="evidence" value="ECO:0007669"/>
    <property type="project" value="TreeGrafter"/>
</dbReference>
<dbReference type="SMART" id="SM00184">
    <property type="entry name" value="RING"/>
    <property type="match status" value="1"/>
</dbReference>
<keyword evidence="7" id="KW-0234">DNA repair</keyword>
<feature type="region of interest" description="Disordered" evidence="10">
    <location>
        <begin position="107"/>
        <end position="159"/>
    </location>
</feature>
<dbReference type="EMBL" id="CAXKWB010052873">
    <property type="protein sequence ID" value="CAL4173506.1"/>
    <property type="molecule type" value="Genomic_DNA"/>
</dbReference>
<feature type="region of interest" description="Disordered" evidence="10">
    <location>
        <begin position="526"/>
        <end position="569"/>
    </location>
</feature>
<dbReference type="PROSITE" id="PS50089">
    <property type="entry name" value="ZF_RING_2"/>
    <property type="match status" value="1"/>
</dbReference>
<organism evidence="12 13">
    <name type="scientific">Meganyctiphanes norvegica</name>
    <name type="common">Northern krill</name>
    <name type="synonym">Thysanopoda norvegica</name>
    <dbReference type="NCBI Taxonomy" id="48144"/>
    <lineage>
        <taxon>Eukaryota</taxon>
        <taxon>Metazoa</taxon>
        <taxon>Ecdysozoa</taxon>
        <taxon>Arthropoda</taxon>
        <taxon>Crustacea</taxon>
        <taxon>Multicrustacea</taxon>
        <taxon>Malacostraca</taxon>
        <taxon>Eumalacostraca</taxon>
        <taxon>Eucarida</taxon>
        <taxon>Euphausiacea</taxon>
        <taxon>Euphausiidae</taxon>
        <taxon>Meganyctiphanes</taxon>
    </lineage>
</organism>
<dbReference type="Proteomes" id="UP001497623">
    <property type="component" value="Unassembled WGS sequence"/>
</dbReference>
<proteinExistence type="predicted"/>
<keyword evidence="4" id="KW-0227">DNA damage</keyword>
<keyword evidence="8" id="KW-0539">Nucleus</keyword>
<dbReference type="GO" id="GO:0070531">
    <property type="term" value="C:BRCA1-A complex"/>
    <property type="evidence" value="ECO:0007669"/>
    <property type="project" value="TreeGrafter"/>
</dbReference>
<dbReference type="PROSITE" id="PS00518">
    <property type="entry name" value="ZF_RING_1"/>
    <property type="match status" value="1"/>
</dbReference>
<feature type="non-terminal residue" evidence="12">
    <location>
        <position position="777"/>
    </location>
</feature>
<dbReference type="SUPFAM" id="SSF57850">
    <property type="entry name" value="RING/U-box"/>
    <property type="match status" value="1"/>
</dbReference>
<keyword evidence="5 9" id="KW-0863">Zinc-finger</keyword>
<protein>
    <recommendedName>
        <fullName evidence="11">RING-type domain-containing protein</fullName>
    </recommendedName>
</protein>
<evidence type="ECO:0000256" key="3">
    <source>
        <dbReference type="ARBA" id="ARBA00022737"/>
    </source>
</evidence>
<evidence type="ECO:0000256" key="2">
    <source>
        <dbReference type="ARBA" id="ARBA00022723"/>
    </source>
</evidence>
<dbReference type="GO" id="GO:0031436">
    <property type="term" value="C:BRCA1-BARD1 complex"/>
    <property type="evidence" value="ECO:0007669"/>
    <property type="project" value="TreeGrafter"/>
</dbReference>
<keyword evidence="2" id="KW-0479">Metal-binding</keyword>
<evidence type="ECO:0000256" key="10">
    <source>
        <dbReference type="SAM" id="MobiDB-lite"/>
    </source>
</evidence>
<dbReference type="InterPro" id="IPR013083">
    <property type="entry name" value="Znf_RING/FYVE/PHD"/>
</dbReference>
<dbReference type="PANTHER" id="PTHR13763">
    <property type="entry name" value="BREAST CANCER TYPE 1 SUSCEPTIBILITY PROTEIN BRCA1"/>
    <property type="match status" value="1"/>
</dbReference>
<dbReference type="PANTHER" id="PTHR13763:SF0">
    <property type="entry name" value="BREAST CANCER TYPE 1 SUSCEPTIBILITY PROTEIN"/>
    <property type="match status" value="1"/>
</dbReference>
<evidence type="ECO:0000313" key="13">
    <source>
        <dbReference type="Proteomes" id="UP001497623"/>
    </source>
</evidence>
<comment type="subcellular location">
    <subcellularLocation>
        <location evidence="1">Nucleus</location>
    </subcellularLocation>
</comment>
<accession>A0AAV2S8K3</accession>
<evidence type="ECO:0000313" key="12">
    <source>
        <dbReference type="EMBL" id="CAL4173506.1"/>
    </source>
</evidence>
<dbReference type="GO" id="GO:0004842">
    <property type="term" value="F:ubiquitin-protein transferase activity"/>
    <property type="evidence" value="ECO:0007669"/>
    <property type="project" value="TreeGrafter"/>
</dbReference>
<feature type="region of interest" description="Disordered" evidence="10">
    <location>
        <begin position="233"/>
        <end position="325"/>
    </location>
</feature>
<dbReference type="InterPro" id="IPR001841">
    <property type="entry name" value="Znf_RING"/>
</dbReference>
<comment type="caution">
    <text evidence="12">The sequence shown here is derived from an EMBL/GenBank/DDBJ whole genome shotgun (WGS) entry which is preliminary data.</text>
</comment>
<feature type="compositionally biased region" description="Basic and acidic residues" evidence="10">
    <location>
        <begin position="386"/>
        <end position="400"/>
    </location>
</feature>
<evidence type="ECO:0000259" key="11">
    <source>
        <dbReference type="PROSITE" id="PS50089"/>
    </source>
</evidence>
<reference evidence="12 13" key="1">
    <citation type="submission" date="2024-05" db="EMBL/GenBank/DDBJ databases">
        <authorList>
            <person name="Wallberg A."/>
        </authorList>
    </citation>
    <scope>NUCLEOTIDE SEQUENCE [LARGE SCALE GENOMIC DNA]</scope>
</reference>
<evidence type="ECO:0000256" key="6">
    <source>
        <dbReference type="ARBA" id="ARBA00022833"/>
    </source>
</evidence>
<dbReference type="InterPro" id="IPR031099">
    <property type="entry name" value="BRCA1-associated"/>
</dbReference>
<feature type="compositionally biased region" description="Acidic residues" evidence="10">
    <location>
        <begin position="115"/>
        <end position="127"/>
    </location>
</feature>
<dbReference type="Pfam" id="PF13923">
    <property type="entry name" value="zf-C3HC4_2"/>
    <property type="match status" value="1"/>
</dbReference>
<dbReference type="GO" id="GO:0000724">
    <property type="term" value="P:double-strand break repair via homologous recombination"/>
    <property type="evidence" value="ECO:0007669"/>
    <property type="project" value="TreeGrafter"/>
</dbReference>
<feature type="compositionally biased region" description="Basic and acidic residues" evidence="10">
    <location>
        <begin position="240"/>
        <end position="287"/>
    </location>
</feature>
<dbReference type="GO" id="GO:0008270">
    <property type="term" value="F:zinc ion binding"/>
    <property type="evidence" value="ECO:0007669"/>
    <property type="project" value="UniProtKB-KW"/>
</dbReference>
<dbReference type="Gene3D" id="3.30.40.10">
    <property type="entry name" value="Zinc/RING finger domain, C3HC4 (zinc finger)"/>
    <property type="match status" value="1"/>
</dbReference>
<gene>
    <name evidence="12" type="ORF">MNOR_LOCUS34397</name>
</gene>
<name>A0AAV2S8K3_MEGNR</name>
<evidence type="ECO:0000256" key="8">
    <source>
        <dbReference type="ARBA" id="ARBA00023242"/>
    </source>
</evidence>
<evidence type="ECO:0000256" key="9">
    <source>
        <dbReference type="PROSITE-ProRule" id="PRU00175"/>
    </source>
</evidence>
<keyword evidence="13" id="KW-1185">Reference proteome</keyword>